<gene>
    <name evidence="1" type="ORF">J2S55_008489</name>
</gene>
<proteinExistence type="predicted"/>
<reference evidence="1 2" key="1">
    <citation type="submission" date="2023-07" db="EMBL/GenBank/DDBJ databases">
        <title>Sequencing the genomes of 1000 actinobacteria strains.</title>
        <authorList>
            <person name="Klenk H.-P."/>
        </authorList>
    </citation>
    <scope>NUCLEOTIDE SEQUENCE [LARGE SCALE GENOMIC DNA]</scope>
    <source>
        <strain evidence="1 2">DSM 44109</strain>
    </source>
</reference>
<organism evidence="1 2">
    <name type="scientific">Streptosporangium brasiliense</name>
    <dbReference type="NCBI Taxonomy" id="47480"/>
    <lineage>
        <taxon>Bacteria</taxon>
        <taxon>Bacillati</taxon>
        <taxon>Actinomycetota</taxon>
        <taxon>Actinomycetes</taxon>
        <taxon>Streptosporangiales</taxon>
        <taxon>Streptosporangiaceae</taxon>
        <taxon>Streptosporangium</taxon>
    </lineage>
</organism>
<evidence type="ECO:0000313" key="2">
    <source>
        <dbReference type="Proteomes" id="UP001230426"/>
    </source>
</evidence>
<comment type="caution">
    <text evidence="1">The sequence shown here is derived from an EMBL/GenBank/DDBJ whole genome shotgun (WGS) entry which is preliminary data.</text>
</comment>
<sequence>MRASPRTRDPLPEQGLVLQSQEQAGAVPDSFARHVVIAAYEAVRRHPSTILTTSCEDLAGSVLRAIAPLMVELPRLDETQPELLPLDPVDAQQFARHVKAALLHLGEAKIILDRAGHTAPLTTVGSRIGDLVRTAYTEVADLERWALNVSATAGNSPRDVYARIDQWCHTASGTLPHGKGHDRCSPVCSCY</sequence>
<accession>A0ABT9RIV4</accession>
<dbReference type="RefSeq" id="WP_306872888.1">
    <property type="nucleotide sequence ID" value="NZ_JAUSRB010000002.1"/>
</dbReference>
<protein>
    <submittedName>
        <fullName evidence="1">Uncharacterized protein</fullName>
    </submittedName>
</protein>
<dbReference type="EMBL" id="JAUSRB010000002">
    <property type="protein sequence ID" value="MDP9869223.1"/>
    <property type="molecule type" value="Genomic_DNA"/>
</dbReference>
<name>A0ABT9RIV4_9ACTN</name>
<keyword evidence="2" id="KW-1185">Reference proteome</keyword>
<evidence type="ECO:0000313" key="1">
    <source>
        <dbReference type="EMBL" id="MDP9869223.1"/>
    </source>
</evidence>
<dbReference type="Proteomes" id="UP001230426">
    <property type="component" value="Unassembled WGS sequence"/>
</dbReference>